<dbReference type="OMA" id="CEANAMI"/>
<dbReference type="Proteomes" id="UP000053890">
    <property type="component" value="Unassembled WGS sequence"/>
</dbReference>
<reference evidence="2 3" key="1">
    <citation type="journal article" date="2015" name="Front. Microbiol.">
        <title>Genome sequence of the plant growth promoting endophytic yeast Rhodotorula graminis WP1.</title>
        <authorList>
            <person name="Firrincieli A."/>
            <person name="Otillar R."/>
            <person name="Salamov A."/>
            <person name="Schmutz J."/>
            <person name="Khan Z."/>
            <person name="Redman R.S."/>
            <person name="Fleck N.D."/>
            <person name="Lindquist E."/>
            <person name="Grigoriev I.V."/>
            <person name="Doty S.L."/>
        </authorList>
    </citation>
    <scope>NUCLEOTIDE SEQUENCE [LARGE SCALE GENOMIC DNA]</scope>
    <source>
        <strain evidence="2 3">WP1</strain>
    </source>
</reference>
<dbReference type="RefSeq" id="XP_018274517.1">
    <property type="nucleotide sequence ID" value="XM_018412021.1"/>
</dbReference>
<protein>
    <recommendedName>
        <fullName evidence="4">Transmembrane protein 135 N-terminal domain-containing protein</fullName>
    </recommendedName>
</protein>
<accession>A0A194SCL2</accession>
<feature type="transmembrane region" description="Helical" evidence="1">
    <location>
        <begin position="102"/>
        <end position="123"/>
    </location>
</feature>
<evidence type="ECO:0008006" key="4">
    <source>
        <dbReference type="Google" id="ProtNLM"/>
    </source>
</evidence>
<evidence type="ECO:0000313" key="2">
    <source>
        <dbReference type="EMBL" id="KPV78468.1"/>
    </source>
</evidence>
<proteinExistence type="predicted"/>
<name>A0A194SCL2_RHOGW</name>
<sequence>MTAWFYKPELLPPSYGKWILQLARMDPRLLQLLRYARAGRFVYGKKPDAEVLEMCTAIAKHAGKDASLVNPALIERLDCSFVHGRLGAGSCEQNALKRWARAFLDCLLIYLPVHAIPPLLFNFRRLLRSPTSSLLRILVAASRSSAFLATFVASVYLGVCLTRTRLPQLARGAIAQQPLDAGWCVVVGCAMCGASVLIENKRRRREMALYCAPRALCVAPGKALARWAERAVFALASGTVISASVRRPDAVSGIVRGVTAYAVKGWSKGEGVAQ</sequence>
<feature type="transmembrane region" description="Helical" evidence="1">
    <location>
        <begin position="179"/>
        <end position="198"/>
    </location>
</feature>
<feature type="transmembrane region" description="Helical" evidence="1">
    <location>
        <begin position="135"/>
        <end position="159"/>
    </location>
</feature>
<dbReference type="InterPro" id="IPR026749">
    <property type="entry name" value="Tmem135"/>
</dbReference>
<dbReference type="OrthoDB" id="4021778at2759"/>
<keyword evidence="1" id="KW-0812">Transmembrane</keyword>
<keyword evidence="1" id="KW-0472">Membrane</keyword>
<dbReference type="PANTHER" id="PTHR12459">
    <property type="entry name" value="TRANSMEMBRANE PROTEIN 135-RELATED"/>
    <property type="match status" value="1"/>
</dbReference>
<evidence type="ECO:0000313" key="3">
    <source>
        <dbReference type="Proteomes" id="UP000053890"/>
    </source>
</evidence>
<dbReference type="PANTHER" id="PTHR12459:SF15">
    <property type="entry name" value="TRANSMEMBRANE PROTEIN 135"/>
    <property type="match status" value="1"/>
</dbReference>
<keyword evidence="1" id="KW-1133">Transmembrane helix</keyword>
<dbReference type="AlphaFoldDB" id="A0A194SCL2"/>
<dbReference type="EMBL" id="KQ474073">
    <property type="protein sequence ID" value="KPV78468.1"/>
    <property type="molecule type" value="Genomic_DNA"/>
</dbReference>
<organism evidence="2 3">
    <name type="scientific">Rhodotorula graminis (strain WP1)</name>
    <dbReference type="NCBI Taxonomy" id="578459"/>
    <lineage>
        <taxon>Eukaryota</taxon>
        <taxon>Fungi</taxon>
        <taxon>Dikarya</taxon>
        <taxon>Basidiomycota</taxon>
        <taxon>Pucciniomycotina</taxon>
        <taxon>Microbotryomycetes</taxon>
        <taxon>Sporidiobolales</taxon>
        <taxon>Sporidiobolaceae</taxon>
        <taxon>Rhodotorula</taxon>
    </lineage>
</organism>
<evidence type="ECO:0000256" key="1">
    <source>
        <dbReference type="SAM" id="Phobius"/>
    </source>
</evidence>
<keyword evidence="3" id="KW-1185">Reference proteome</keyword>
<gene>
    <name evidence="2" type="ORF">RHOBADRAFT_10952</name>
</gene>
<dbReference type="GeneID" id="28972470"/>